<proteinExistence type="predicted"/>
<name>A0ACC2WFE5_9TREE</name>
<protein>
    <submittedName>
        <fullName evidence="1">Uncharacterized protein</fullName>
    </submittedName>
</protein>
<evidence type="ECO:0000313" key="2">
    <source>
        <dbReference type="Proteomes" id="UP001241377"/>
    </source>
</evidence>
<evidence type="ECO:0000313" key="1">
    <source>
        <dbReference type="EMBL" id="KAJ9110469.1"/>
    </source>
</evidence>
<sequence length="1139" mass="127293">MSNNPFFRAQQQQIPEQQQQPQHPAGSNNPFANTNPFWQAGVDSPSISSPRHAVGAPSPYTSTTIGAQDYHPLSPEAPSGPAGRSSVLHHAVSTLPVATSSELTPLRAHYLKKTLINLEIERELNAIADPSLGAAALGRLGPPFLLLDKDGKPIKQAASMQNGALNPGAGDLPLLGYMFHQFLLPFPFLANAPPTFWYQKVQPFLTSFLAISQSRLSPAVMAVNTDQSESSPSNAGFPEPDLTLLSEDELKEYNERKKIWDKVTKNLAMLFGTGVRLKGGEEVVRIGQKELNRLEEQAEARRRKFKEREKVGTGFDVNVICVRTVTEKGRVRNRSHDVSSEIFERFFPETDDILVLQEFIIRTRRNKAPDVYGDFKRLAEELRSQFPDANLPPPPAKDRTALAASTTSSQSLQSPTPYYSAYNPLRAIYGANPAGTGNASPVRPASPQSGFSQQGYDDEASARSDTVDALNASSPLAREKNRLTLRAYLNAILAIPQVLNSPILRSFLLSSPTTLTPAEALDAQRRADVDAVREEGRKRFKEEAEKRVEALRAGLREFKGDVMGKKGGLRAVFDVVKRVENVNDLPKAEASVLEWGRISLAATIFQMFVAADSASETFTQLKRIHGLMPYFMLKGILKVSNPMAMIRGVLDLFLARPFGGQSLIQRMFSSSLTEDVRALQDDIDAVAEKVDDPVLCQKVEMFVSAPFEIQDMLRRDASEYLMLDDLGDGLADLEDSDDDEGPDNDDAWLFEDLMVLMKLMMRKREKEQLLALIFEGTTAELLKDIITIFYSPLATVYKAASIADSLGDLQNFINDLIRTVEAVEEREYWTYSLHWEICSLIFVDTVSQEDPQRTVQTFIDLVARHEQSFYSFVHKVHSKGQGLFDALMTWIERFLAYARDGLHDKIDLEFLLPYAGEERLEILREVDAVAAYHYKLKLAYEEKVRRRFQKNAATDDEAALIDGMIASLNLNDTVVGEMEEVGEEDEDSSDSEDWEEEDQRSAALSRGLDDMQDWSQSDSNRGKRLSLKGHKDNNVPGSANSRTSFDNSRSSIEKFRHPLQNYRERHGSQDESPPNEKRPPPAKPTKIKKRRGRKGQVLEDIEMPVLTKIPSLTPIMVEMVSLALYLTITSKTLTSDALP</sequence>
<comment type="caution">
    <text evidence="1">The sequence shown here is derived from an EMBL/GenBank/DDBJ whole genome shotgun (WGS) entry which is preliminary data.</text>
</comment>
<gene>
    <name evidence="1" type="ORF">QFC19_001595</name>
</gene>
<accession>A0ACC2WFE5</accession>
<organism evidence="1 2">
    <name type="scientific">Naganishia cerealis</name>
    <dbReference type="NCBI Taxonomy" id="610337"/>
    <lineage>
        <taxon>Eukaryota</taxon>
        <taxon>Fungi</taxon>
        <taxon>Dikarya</taxon>
        <taxon>Basidiomycota</taxon>
        <taxon>Agaricomycotina</taxon>
        <taxon>Tremellomycetes</taxon>
        <taxon>Filobasidiales</taxon>
        <taxon>Filobasidiaceae</taxon>
        <taxon>Naganishia</taxon>
    </lineage>
</organism>
<dbReference type="EMBL" id="JASBWR010000012">
    <property type="protein sequence ID" value="KAJ9110469.1"/>
    <property type="molecule type" value="Genomic_DNA"/>
</dbReference>
<dbReference type="Proteomes" id="UP001241377">
    <property type="component" value="Unassembled WGS sequence"/>
</dbReference>
<reference evidence="1" key="1">
    <citation type="submission" date="2023-04" db="EMBL/GenBank/DDBJ databases">
        <title>Draft Genome sequencing of Naganishia species isolated from polar environments using Oxford Nanopore Technology.</title>
        <authorList>
            <person name="Leo P."/>
            <person name="Venkateswaran K."/>
        </authorList>
    </citation>
    <scope>NUCLEOTIDE SEQUENCE</scope>
    <source>
        <strain evidence="1">MNA-CCFEE 5261</strain>
    </source>
</reference>
<keyword evidence="2" id="KW-1185">Reference proteome</keyword>